<keyword evidence="10" id="KW-0119">Carbohydrate metabolism</keyword>
<comment type="cofactor">
    <cofactor evidence="1">
        <name>Mg(2+)</name>
        <dbReference type="ChEBI" id="CHEBI:18420"/>
    </cofactor>
</comment>
<evidence type="ECO:0000313" key="14">
    <source>
        <dbReference type="Proteomes" id="UP000516437"/>
    </source>
</evidence>
<keyword evidence="5" id="KW-0479">Metal-binding</keyword>
<evidence type="ECO:0000256" key="5">
    <source>
        <dbReference type="ARBA" id="ARBA00022723"/>
    </source>
</evidence>
<keyword evidence="6" id="KW-0547">Nucleotide-binding</keyword>
<dbReference type="GO" id="GO:0005524">
    <property type="term" value="F:ATP binding"/>
    <property type="evidence" value="ECO:0007669"/>
    <property type="project" value="UniProtKB-KW"/>
</dbReference>
<proteinExistence type="inferred from homology"/>
<dbReference type="PANTHER" id="PTHR46999:SF4">
    <property type="entry name" value="ALPHA-GLUCAN WATER DIKINASE 2"/>
    <property type="match status" value="1"/>
</dbReference>
<dbReference type="InterPro" id="IPR002192">
    <property type="entry name" value="PPDK_AMP/ATP-bd"/>
</dbReference>
<evidence type="ECO:0000256" key="4">
    <source>
        <dbReference type="ARBA" id="ARBA00022679"/>
    </source>
</evidence>
<evidence type="ECO:0000259" key="11">
    <source>
        <dbReference type="Pfam" id="PF01326"/>
    </source>
</evidence>
<evidence type="ECO:0000313" key="13">
    <source>
        <dbReference type="EMBL" id="KAB1211660.1"/>
    </source>
</evidence>
<evidence type="ECO:0000259" key="12">
    <source>
        <dbReference type="Pfam" id="PF22973"/>
    </source>
</evidence>
<dbReference type="EMBL" id="RXIC02000024">
    <property type="protein sequence ID" value="KAB1211660.1"/>
    <property type="molecule type" value="Genomic_DNA"/>
</dbReference>
<gene>
    <name evidence="13" type="ORF">CJ030_MR6G002137</name>
</gene>
<keyword evidence="9" id="KW-0460">Magnesium</keyword>
<keyword evidence="4" id="KW-0808">Transferase</keyword>
<evidence type="ECO:0000256" key="1">
    <source>
        <dbReference type="ARBA" id="ARBA00001946"/>
    </source>
</evidence>
<dbReference type="Gene3D" id="3.30.1490.20">
    <property type="entry name" value="ATP-grasp fold, A domain"/>
    <property type="match status" value="1"/>
</dbReference>
<reference evidence="13 14" key="1">
    <citation type="journal article" date="2019" name="Plant Biotechnol. J.">
        <title>The red bayberry genome and genetic basis of sex determination.</title>
        <authorList>
            <person name="Jia H.M."/>
            <person name="Jia H.J."/>
            <person name="Cai Q.L."/>
            <person name="Wang Y."/>
            <person name="Zhao H.B."/>
            <person name="Yang W.F."/>
            <person name="Wang G.Y."/>
            <person name="Li Y.H."/>
            <person name="Zhan D.L."/>
            <person name="Shen Y.T."/>
            <person name="Niu Q.F."/>
            <person name="Chang L."/>
            <person name="Qiu J."/>
            <person name="Zhao L."/>
            <person name="Xie H.B."/>
            <person name="Fu W.Y."/>
            <person name="Jin J."/>
            <person name="Li X.W."/>
            <person name="Jiao Y."/>
            <person name="Zhou C.C."/>
            <person name="Tu T."/>
            <person name="Chai C.Y."/>
            <person name="Gao J.L."/>
            <person name="Fan L.J."/>
            <person name="van de Weg E."/>
            <person name="Wang J.Y."/>
            <person name="Gao Z.S."/>
        </authorList>
    </citation>
    <scope>NUCLEOTIDE SEQUENCE [LARGE SCALE GENOMIC DNA]</scope>
    <source>
        <tissue evidence="13">Leaves</tissue>
    </source>
</reference>
<evidence type="ECO:0000256" key="9">
    <source>
        <dbReference type="ARBA" id="ARBA00022842"/>
    </source>
</evidence>
<evidence type="ECO:0000256" key="8">
    <source>
        <dbReference type="ARBA" id="ARBA00022840"/>
    </source>
</evidence>
<dbReference type="SUPFAM" id="SSF56059">
    <property type="entry name" value="Glutathione synthetase ATP-binding domain-like"/>
    <property type="match status" value="1"/>
</dbReference>
<dbReference type="InterPro" id="IPR054481">
    <property type="entry name" value="GWD1_pHisD"/>
</dbReference>
<dbReference type="Pfam" id="PF22973">
    <property type="entry name" value="GWD1_pHisD"/>
    <property type="match status" value="1"/>
</dbReference>
<feature type="domain" description="Pyruvate phosphate dikinase AMP/ATP-binding" evidence="11">
    <location>
        <begin position="186"/>
        <end position="261"/>
    </location>
</feature>
<keyword evidence="14" id="KW-1185">Reference proteome</keyword>
<accession>A0A6A1VKS7</accession>
<organism evidence="13 14">
    <name type="scientific">Morella rubra</name>
    <name type="common">Chinese bayberry</name>
    <dbReference type="NCBI Taxonomy" id="262757"/>
    <lineage>
        <taxon>Eukaryota</taxon>
        <taxon>Viridiplantae</taxon>
        <taxon>Streptophyta</taxon>
        <taxon>Embryophyta</taxon>
        <taxon>Tracheophyta</taxon>
        <taxon>Spermatophyta</taxon>
        <taxon>Magnoliopsida</taxon>
        <taxon>eudicotyledons</taxon>
        <taxon>Gunneridae</taxon>
        <taxon>Pentapetalae</taxon>
        <taxon>rosids</taxon>
        <taxon>fabids</taxon>
        <taxon>Fagales</taxon>
        <taxon>Myricaceae</taxon>
        <taxon>Morella</taxon>
    </lineage>
</organism>
<evidence type="ECO:0000256" key="10">
    <source>
        <dbReference type="ARBA" id="ARBA00023277"/>
    </source>
</evidence>
<comment type="similarity">
    <text evidence="2">Belongs to the PEP-utilizing enzyme family.</text>
</comment>
<evidence type="ECO:0000256" key="3">
    <source>
        <dbReference type="ARBA" id="ARBA00011738"/>
    </source>
</evidence>
<comment type="caution">
    <text evidence="13">The sequence shown here is derived from an EMBL/GenBank/DDBJ whole genome shotgun (WGS) entry which is preliminary data.</text>
</comment>
<evidence type="ECO:0000256" key="6">
    <source>
        <dbReference type="ARBA" id="ARBA00022741"/>
    </source>
</evidence>
<feature type="domain" description="Alpha-glucan water dikinase phosphohistidine-like" evidence="12">
    <location>
        <begin position="2"/>
        <end position="41"/>
    </location>
</feature>
<dbReference type="GO" id="GO:0016301">
    <property type="term" value="F:kinase activity"/>
    <property type="evidence" value="ECO:0007669"/>
    <property type="project" value="UniProtKB-KW"/>
</dbReference>
<dbReference type="OrthoDB" id="6123450at2759"/>
<evidence type="ECO:0000256" key="7">
    <source>
        <dbReference type="ARBA" id="ARBA00022777"/>
    </source>
</evidence>
<keyword evidence="8" id="KW-0067">ATP-binding</keyword>
<comment type="subunit">
    <text evidence="3">Homodimer.</text>
</comment>
<evidence type="ECO:0000256" key="2">
    <source>
        <dbReference type="ARBA" id="ARBA00007837"/>
    </source>
</evidence>
<dbReference type="Gene3D" id="3.30.470.20">
    <property type="entry name" value="ATP-grasp fold, B domain"/>
    <property type="match status" value="1"/>
</dbReference>
<dbReference type="GO" id="GO:0046872">
    <property type="term" value="F:metal ion binding"/>
    <property type="evidence" value="ECO:0007669"/>
    <property type="project" value="UniProtKB-KW"/>
</dbReference>
<dbReference type="InterPro" id="IPR013815">
    <property type="entry name" value="ATP_grasp_subdomain_1"/>
</dbReference>
<name>A0A6A1VKS7_9ROSI</name>
<dbReference type="Proteomes" id="UP000516437">
    <property type="component" value="Chromosome 6"/>
</dbReference>
<protein>
    <submittedName>
        <fullName evidence="13">Alpha-glucan water dikinase 2</fullName>
    </submittedName>
</protein>
<dbReference type="PANTHER" id="PTHR46999">
    <property type="entry name" value="ALPHA-GLUCAN WATER DIKINASE 1, CHLOROPLASTIC-RELATED"/>
    <property type="match status" value="1"/>
</dbReference>
<dbReference type="AlphaFoldDB" id="A0A6A1VKS7"/>
<keyword evidence="7 13" id="KW-0418">Kinase</keyword>
<sequence length="387" mass="43186">MQQVCFASCFDQNTYRDLKLKEGKSISIRLKSTNLVISDITGFSVSQNSFVSSSIPRGVALRKKTFCGKFAVSIEEFTNEMVGSKSCNIKFLRGRVPSWIKIPMSIALPFGAFETVLLEDVNKDIANKISHFMKFLNGGDLTKLRAIQESVLQMNAPLSLTHELKNKMRSSRIPWPGDEGERWNRAWQAIKKVWASKWNERAYISCKKANLNHDILCMAVLVQEVICGEYAFVIHTKNPLTGDTSEIYAEIVKGWGETLVGAYPGRAMSFITKKTNLTSHNVIGYPSKLIGLYCKQSIIFRSDSNGEDLEGYAGAGLYDSVVMDKVEKVVLDYSNDRLVVDKAFQNSLFSKIAEAGKIIEGLYGSPQDIEGLVKDGIIHVVQARPQI</sequence>
<dbReference type="Pfam" id="PF01326">
    <property type="entry name" value="PPDK_N"/>
    <property type="match status" value="1"/>
</dbReference>